<evidence type="ECO:0000256" key="1">
    <source>
        <dbReference type="SAM" id="MobiDB-lite"/>
    </source>
</evidence>
<reference evidence="3" key="1">
    <citation type="submission" date="2016-06" db="EMBL/GenBank/DDBJ databases">
        <authorList>
            <person name="Varghese N."/>
            <person name="Submissions Spin"/>
        </authorList>
    </citation>
    <scope>NUCLEOTIDE SEQUENCE [LARGE SCALE GENOMIC DNA]</scope>
    <source>
        <strain evidence="3">DSM 45794</strain>
    </source>
</reference>
<feature type="compositionally biased region" description="Low complexity" evidence="1">
    <location>
        <begin position="353"/>
        <end position="370"/>
    </location>
</feature>
<name>A0A1A9B637_9ACTN</name>
<dbReference type="GO" id="GO:0008641">
    <property type="term" value="F:ubiquitin-like modifier activating enzyme activity"/>
    <property type="evidence" value="ECO:0007669"/>
    <property type="project" value="InterPro"/>
</dbReference>
<organism evidence="2 3">
    <name type="scientific">Micromonospora sediminicola</name>
    <dbReference type="NCBI Taxonomy" id="946078"/>
    <lineage>
        <taxon>Bacteria</taxon>
        <taxon>Bacillati</taxon>
        <taxon>Actinomycetota</taxon>
        <taxon>Actinomycetes</taxon>
        <taxon>Micromonosporales</taxon>
        <taxon>Micromonosporaceae</taxon>
        <taxon>Micromonospora</taxon>
    </lineage>
</organism>
<dbReference type="Gene3D" id="3.40.50.720">
    <property type="entry name" value="NAD(P)-binding Rossmann-like Domain"/>
    <property type="match status" value="1"/>
</dbReference>
<dbReference type="InterPro" id="IPR035985">
    <property type="entry name" value="Ubiquitin-activating_enz"/>
</dbReference>
<dbReference type="NCBIfam" id="TIGR03882">
    <property type="entry name" value="cyclo_dehyd_2"/>
    <property type="match status" value="1"/>
</dbReference>
<dbReference type="RefSeq" id="WP_141561945.1">
    <property type="nucleotide sequence ID" value="NZ_FLRH01000003.1"/>
</dbReference>
<dbReference type="SUPFAM" id="SSF69572">
    <property type="entry name" value="Activating enzymes of the ubiquitin-like proteins"/>
    <property type="match status" value="1"/>
</dbReference>
<accession>A0A1A9B637</accession>
<protein>
    <submittedName>
        <fullName evidence="2">Bacteriocin biosynthesis cyclodehydratase domain-containing protein</fullName>
    </submittedName>
</protein>
<feature type="region of interest" description="Disordered" evidence="1">
    <location>
        <begin position="338"/>
        <end position="370"/>
    </location>
</feature>
<dbReference type="AlphaFoldDB" id="A0A1A9B637"/>
<evidence type="ECO:0000313" key="2">
    <source>
        <dbReference type="EMBL" id="SBT64541.1"/>
    </source>
</evidence>
<evidence type="ECO:0000313" key="3">
    <source>
        <dbReference type="Proteomes" id="UP000199558"/>
    </source>
</evidence>
<dbReference type="STRING" id="946078.GA0070622_1517"/>
<proteinExistence type="predicted"/>
<dbReference type="EMBL" id="FLRH01000003">
    <property type="protein sequence ID" value="SBT64541.1"/>
    <property type="molecule type" value="Genomic_DNA"/>
</dbReference>
<gene>
    <name evidence="2" type="ORF">GA0070622_1517</name>
</gene>
<sequence length="370" mass="38118">MTEPNPITRPTLLPGLTRLWRDRHTLQLGVEPGPAVLLEVTTPATVHLLDLLDGTRSERAVLVAATAARVPAGEARALLDALRAAGLVVPAQSLLPRGLSGPVRARLGTEADALALATPDLPGTPAALLRRRRAARVLVTGAGRLGAAVAVALAQAGIGHVVPDLTGPVRAGDLVGTGLTAEELGRPLAPALRAALGRCAPGTSCHPLRSARADLVVQLGVDRPADALATGYARRRQPHLLLDLRGGVPVVGPLVRPPAGPCLRCLDLHRADRDPDWPALAAQLAADRDERACAATTRLAAAAVAAAEALTQLDGGTPETLGGAVEVRAAGRLRHRRWSPHPSCGCSGRRPIRSAASAPGRTAAASPSRR</sequence>
<dbReference type="OrthoDB" id="4426339at2"/>
<dbReference type="InterPro" id="IPR022291">
    <property type="entry name" value="Bacteriocin_synth_cyclodeHase"/>
</dbReference>
<dbReference type="Proteomes" id="UP000199558">
    <property type="component" value="Unassembled WGS sequence"/>
</dbReference>
<keyword evidence="3" id="KW-1185">Reference proteome</keyword>